<feature type="compositionally biased region" description="Basic and acidic residues" evidence="1">
    <location>
        <begin position="1"/>
        <end position="29"/>
    </location>
</feature>
<reference evidence="2" key="1">
    <citation type="submission" date="2021-02" db="EMBL/GenBank/DDBJ databases">
        <authorList>
            <person name="Dougan E. K."/>
            <person name="Rhodes N."/>
            <person name="Thang M."/>
            <person name="Chan C."/>
        </authorList>
    </citation>
    <scope>NUCLEOTIDE SEQUENCE</scope>
</reference>
<sequence>MSGTPEKDPLPEIEEAARSSGKDCGDGGKSRRSKPKAGAKGKGEGGKGSGGGKGGKGGGSKGGGGKGKGSKGGSNWDAAQLRNLDRPQLTLEDLQRVRPQRCVEAFSHLTVCSDWPEAGKSVPRSGSAFYLPLIWTALLPPPGASAAEVEASPAVAQLHSLGDDRHFHGGSVRRASLADVHQGQAFWRQVFSGWDDWVQRLRIAMATFRAPDGKSGLEALVSNHVKTVSVTAGAVVYGDLHVLGALPHISNARKNPDQDAILELDLMLRMEVEASVHTLYVAS</sequence>
<gene>
    <name evidence="2" type="primary">ybeQ</name>
    <name evidence="2" type="ORF">SPIL2461_LOCUS9552</name>
</gene>
<feature type="compositionally biased region" description="Gly residues" evidence="1">
    <location>
        <begin position="46"/>
        <end position="72"/>
    </location>
</feature>
<dbReference type="Proteomes" id="UP000649617">
    <property type="component" value="Unassembled WGS sequence"/>
</dbReference>
<comment type="caution">
    <text evidence="2">The sequence shown here is derived from an EMBL/GenBank/DDBJ whole genome shotgun (WGS) entry which is preliminary data.</text>
</comment>
<evidence type="ECO:0000256" key="1">
    <source>
        <dbReference type="SAM" id="MobiDB-lite"/>
    </source>
</evidence>
<accession>A0A812QDG2</accession>
<evidence type="ECO:0000313" key="3">
    <source>
        <dbReference type="Proteomes" id="UP000649617"/>
    </source>
</evidence>
<dbReference type="EMBL" id="CAJNIZ010016769">
    <property type="protein sequence ID" value="CAE7389632.1"/>
    <property type="molecule type" value="Genomic_DNA"/>
</dbReference>
<organism evidence="2 3">
    <name type="scientific">Symbiodinium pilosum</name>
    <name type="common">Dinoflagellate</name>
    <dbReference type="NCBI Taxonomy" id="2952"/>
    <lineage>
        <taxon>Eukaryota</taxon>
        <taxon>Sar</taxon>
        <taxon>Alveolata</taxon>
        <taxon>Dinophyceae</taxon>
        <taxon>Suessiales</taxon>
        <taxon>Symbiodiniaceae</taxon>
        <taxon>Symbiodinium</taxon>
    </lineage>
</organism>
<protein>
    <submittedName>
        <fullName evidence="2">YbeQ protein</fullName>
    </submittedName>
</protein>
<evidence type="ECO:0000313" key="2">
    <source>
        <dbReference type="EMBL" id="CAE7389632.1"/>
    </source>
</evidence>
<keyword evidence="3" id="KW-1185">Reference proteome</keyword>
<dbReference type="AlphaFoldDB" id="A0A812QDG2"/>
<feature type="compositionally biased region" description="Basic residues" evidence="1">
    <location>
        <begin position="30"/>
        <end position="39"/>
    </location>
</feature>
<name>A0A812QDG2_SYMPI</name>
<feature type="region of interest" description="Disordered" evidence="1">
    <location>
        <begin position="1"/>
        <end position="77"/>
    </location>
</feature>
<dbReference type="OrthoDB" id="10419399at2759"/>
<proteinExistence type="predicted"/>